<dbReference type="PANTHER" id="PTHR43821">
    <property type="entry name" value="NAD(P)H NITROREDUCTASE YDJA-RELATED"/>
    <property type="match status" value="1"/>
</dbReference>
<dbReference type="InterPro" id="IPR029479">
    <property type="entry name" value="Nitroreductase"/>
</dbReference>
<comment type="similarity">
    <text evidence="1 7">Belongs to the nitroreductase family.</text>
</comment>
<dbReference type="OrthoDB" id="9804207at2"/>
<dbReference type="Pfam" id="PF00881">
    <property type="entry name" value="Nitroreductase"/>
    <property type="match status" value="1"/>
</dbReference>
<evidence type="ECO:0000256" key="6">
    <source>
        <dbReference type="ARBA" id="ARBA00023027"/>
    </source>
</evidence>
<keyword evidence="3 7" id="KW-0288">FMN</keyword>
<keyword evidence="2 7" id="KW-0285">Flavoprotein</keyword>
<comment type="cofactor">
    <cofactor evidence="8">
        <name>FMN</name>
        <dbReference type="ChEBI" id="CHEBI:58210"/>
    </cofactor>
    <text evidence="8">Binds 1 FMN per subunit.</text>
</comment>
<dbReference type="EMBL" id="JQED01000008">
    <property type="protein sequence ID" value="KGJ93709.1"/>
    <property type="molecule type" value="Genomic_DNA"/>
</dbReference>
<dbReference type="PIRSF" id="PIRSF000232">
    <property type="entry name" value="YdjA"/>
    <property type="match status" value="1"/>
</dbReference>
<dbReference type="SUPFAM" id="SSF55469">
    <property type="entry name" value="FMN-dependent nitroreductase-like"/>
    <property type="match status" value="1"/>
</dbReference>
<feature type="binding site" evidence="8">
    <location>
        <position position="39"/>
    </location>
    <ligand>
        <name>FMN</name>
        <dbReference type="ChEBI" id="CHEBI:58210"/>
        <note>ligand shared between dimeric partners</note>
    </ligand>
</feature>
<dbReference type="PATRIC" id="fig|28229.4.peg.1231"/>
<accession>A0A099KSH3</accession>
<evidence type="ECO:0000313" key="10">
    <source>
        <dbReference type="EMBL" id="KGJ93709.1"/>
    </source>
</evidence>
<dbReference type="Proteomes" id="UP000029843">
    <property type="component" value="Unassembled WGS sequence"/>
</dbReference>
<sequence length="199" mass="21869">MDAIELLLQRQSTPVLTEPAPNEADLSTILSAGMRVPDHGGLKPWHFHVITGQGLQRLSDLYVEATTINLAKQTGLLEGANIDEQALKEKMAKVAKMPFRAPMIIVISTQYVEHNKVPLQEQLITAGCCAQAMQMAAFSLGYGAMWRTGDLAYDETVKQGLGLEAGNEIAGFLYIGTPKKECNTKPAKDYQDKVTYWQS</sequence>
<feature type="binding site" description="in other chain" evidence="8">
    <location>
        <begin position="146"/>
        <end position="148"/>
    </location>
    <ligand>
        <name>FMN</name>
        <dbReference type="ChEBI" id="CHEBI:58210"/>
        <note>ligand shared between dimeric partners</note>
    </ligand>
</feature>
<dbReference type="EC" id="1.-.-.-" evidence="7"/>
<dbReference type="RefSeq" id="WP_033092992.1">
    <property type="nucleotide sequence ID" value="NZ_JQED01000008.1"/>
</dbReference>
<dbReference type="PANTHER" id="PTHR43821:SF1">
    <property type="entry name" value="NAD(P)H NITROREDUCTASE YDJA-RELATED"/>
    <property type="match status" value="1"/>
</dbReference>
<name>A0A099KSH3_COLPS</name>
<keyword evidence="5 7" id="KW-0560">Oxidoreductase</keyword>
<evidence type="ECO:0000256" key="4">
    <source>
        <dbReference type="ARBA" id="ARBA00022857"/>
    </source>
</evidence>
<evidence type="ECO:0000256" key="8">
    <source>
        <dbReference type="PIRSR" id="PIRSR000232-1"/>
    </source>
</evidence>
<feature type="binding site" evidence="8">
    <location>
        <position position="35"/>
    </location>
    <ligand>
        <name>FMN</name>
        <dbReference type="ChEBI" id="CHEBI:58210"/>
        <note>ligand shared between dimeric partners</note>
    </ligand>
</feature>
<dbReference type="Gene3D" id="3.40.109.10">
    <property type="entry name" value="NADH Oxidase"/>
    <property type="match status" value="1"/>
</dbReference>
<evidence type="ECO:0000256" key="5">
    <source>
        <dbReference type="ARBA" id="ARBA00023002"/>
    </source>
</evidence>
<dbReference type="GO" id="GO:0016491">
    <property type="term" value="F:oxidoreductase activity"/>
    <property type="evidence" value="ECO:0007669"/>
    <property type="project" value="UniProtKB-UniRule"/>
</dbReference>
<gene>
    <name evidence="10" type="ORF">ND2E_2202</name>
</gene>
<evidence type="ECO:0000256" key="1">
    <source>
        <dbReference type="ARBA" id="ARBA00007118"/>
    </source>
</evidence>
<feature type="binding site" description="in other chain" evidence="8">
    <location>
        <begin position="10"/>
        <end position="12"/>
    </location>
    <ligand>
        <name>FMN</name>
        <dbReference type="ChEBI" id="CHEBI:58210"/>
        <note>ligand shared between dimeric partners</note>
    </ligand>
</feature>
<dbReference type="InterPro" id="IPR026021">
    <property type="entry name" value="YdjA-like"/>
</dbReference>
<protein>
    <recommendedName>
        <fullName evidence="7">Putative NAD(P)H nitroreductase</fullName>
        <ecNumber evidence="7">1.-.-.-</ecNumber>
    </recommendedName>
</protein>
<feature type="domain" description="Nitroreductase" evidence="9">
    <location>
        <begin position="10"/>
        <end position="176"/>
    </location>
</feature>
<dbReference type="InterPro" id="IPR052530">
    <property type="entry name" value="NAD(P)H_nitroreductase"/>
</dbReference>
<comment type="caution">
    <text evidence="10">The sequence shown here is derived from an EMBL/GenBank/DDBJ whole genome shotgun (WGS) entry which is preliminary data.</text>
</comment>
<dbReference type="AlphaFoldDB" id="A0A099KSH3"/>
<evidence type="ECO:0000256" key="3">
    <source>
        <dbReference type="ARBA" id="ARBA00022643"/>
    </source>
</evidence>
<evidence type="ECO:0000256" key="2">
    <source>
        <dbReference type="ARBA" id="ARBA00022630"/>
    </source>
</evidence>
<organism evidence="10 11">
    <name type="scientific">Colwellia psychrerythraea</name>
    <name type="common">Vibrio psychroerythus</name>
    <dbReference type="NCBI Taxonomy" id="28229"/>
    <lineage>
        <taxon>Bacteria</taxon>
        <taxon>Pseudomonadati</taxon>
        <taxon>Pseudomonadota</taxon>
        <taxon>Gammaproteobacteria</taxon>
        <taxon>Alteromonadales</taxon>
        <taxon>Colwelliaceae</taxon>
        <taxon>Colwellia</taxon>
    </lineage>
</organism>
<dbReference type="CDD" id="cd02135">
    <property type="entry name" value="YdjA-like"/>
    <property type="match status" value="1"/>
</dbReference>
<dbReference type="InterPro" id="IPR000415">
    <property type="entry name" value="Nitroreductase-like"/>
</dbReference>
<evidence type="ECO:0000259" key="9">
    <source>
        <dbReference type="Pfam" id="PF00881"/>
    </source>
</evidence>
<keyword evidence="6 7" id="KW-0520">NAD</keyword>
<evidence type="ECO:0000313" key="11">
    <source>
        <dbReference type="Proteomes" id="UP000029843"/>
    </source>
</evidence>
<proteinExistence type="inferred from homology"/>
<evidence type="ECO:0000256" key="7">
    <source>
        <dbReference type="PIRNR" id="PIRNR000232"/>
    </source>
</evidence>
<keyword evidence="4 7" id="KW-0521">NADP</keyword>
<reference evidence="10 11" key="1">
    <citation type="submission" date="2014-08" db="EMBL/GenBank/DDBJ databases">
        <title>Genomic and Phenotypic Diversity of Colwellia psychrerythraea strains from Disparate Marine Basins.</title>
        <authorList>
            <person name="Techtmann S.M."/>
            <person name="Stelling S.C."/>
            <person name="Utturkar S.M."/>
            <person name="Alshibli N."/>
            <person name="Harris A."/>
            <person name="Brown S.D."/>
            <person name="Hazen T.C."/>
        </authorList>
    </citation>
    <scope>NUCLEOTIDE SEQUENCE [LARGE SCALE GENOMIC DNA]</scope>
    <source>
        <strain evidence="10 11">ND2E</strain>
    </source>
</reference>